<dbReference type="InterPro" id="IPR001757">
    <property type="entry name" value="P_typ_ATPase"/>
</dbReference>
<dbReference type="SFLD" id="SFLDS00003">
    <property type="entry name" value="Haloacid_Dehalogenase"/>
    <property type="match status" value="1"/>
</dbReference>
<keyword evidence="5 14" id="KW-0812">Transmembrane</keyword>
<dbReference type="FunFam" id="3.40.50.1000:FF:000020">
    <property type="entry name" value="Probable cation-transporting P-type ATPase"/>
    <property type="match status" value="1"/>
</dbReference>
<feature type="transmembrane region" description="Helical" evidence="14">
    <location>
        <begin position="284"/>
        <end position="308"/>
    </location>
</feature>
<keyword evidence="12" id="KW-0406">Ion transport</keyword>
<feature type="transmembrane region" description="Helical" evidence="14">
    <location>
        <begin position="21"/>
        <end position="38"/>
    </location>
</feature>
<evidence type="ECO:0000256" key="10">
    <source>
        <dbReference type="ARBA" id="ARBA00022967"/>
    </source>
</evidence>
<keyword evidence="7 14" id="KW-0547">Nucleotide-binding</keyword>
<gene>
    <name evidence="16" type="ORF">C7B77_28580</name>
</gene>
<keyword evidence="6 14" id="KW-0479">Metal-binding</keyword>
<keyword evidence="11 14" id="KW-1133">Transmembrane helix</keyword>
<dbReference type="InterPro" id="IPR027256">
    <property type="entry name" value="P-typ_ATPase_IB"/>
</dbReference>
<dbReference type="AlphaFoldDB" id="A0A2T1F5J0"/>
<evidence type="ECO:0000256" key="2">
    <source>
        <dbReference type="ARBA" id="ARBA00006024"/>
    </source>
</evidence>
<reference evidence="16 17" key="1">
    <citation type="submission" date="2018-03" db="EMBL/GenBank/DDBJ databases">
        <title>The ancient ancestry and fast evolution of plastids.</title>
        <authorList>
            <person name="Moore K.R."/>
            <person name="Magnabosco C."/>
            <person name="Momper L."/>
            <person name="Gold D.A."/>
            <person name="Bosak T."/>
            <person name="Fournier G.P."/>
        </authorList>
    </citation>
    <scope>NUCLEOTIDE SEQUENCE [LARGE SCALE GENOMIC DNA]</scope>
    <source>
        <strain evidence="16 17">CCALA 037</strain>
    </source>
</reference>
<comment type="caution">
    <text evidence="16">The sequence shown here is derived from an EMBL/GenBank/DDBJ whole genome shotgun (WGS) entry which is preliminary data.</text>
</comment>
<dbReference type="EMBL" id="PVWO01000713">
    <property type="protein sequence ID" value="PSB40260.1"/>
    <property type="molecule type" value="Genomic_DNA"/>
</dbReference>
<dbReference type="SUPFAM" id="SSF56784">
    <property type="entry name" value="HAD-like"/>
    <property type="match status" value="1"/>
</dbReference>
<dbReference type="GO" id="GO:0005524">
    <property type="term" value="F:ATP binding"/>
    <property type="evidence" value="ECO:0007669"/>
    <property type="project" value="UniProtKB-UniRule"/>
</dbReference>
<evidence type="ECO:0000256" key="11">
    <source>
        <dbReference type="ARBA" id="ARBA00022989"/>
    </source>
</evidence>
<feature type="transmembrane region" description="Helical" evidence="14">
    <location>
        <begin position="77"/>
        <end position="96"/>
    </location>
</feature>
<dbReference type="NCBIfam" id="TIGR01494">
    <property type="entry name" value="ATPase_P-type"/>
    <property type="match status" value="1"/>
</dbReference>
<dbReference type="Proteomes" id="UP000238937">
    <property type="component" value="Unassembled WGS sequence"/>
</dbReference>
<dbReference type="SFLD" id="SFLDG00002">
    <property type="entry name" value="C1.7:_P-type_atpase_like"/>
    <property type="match status" value="1"/>
</dbReference>
<dbReference type="InterPro" id="IPR051949">
    <property type="entry name" value="Cation_Transport_ATPase"/>
</dbReference>
<feature type="transmembrane region" description="Helical" evidence="14">
    <location>
        <begin position="598"/>
        <end position="615"/>
    </location>
</feature>
<feature type="domain" description="P-type ATPase A" evidence="15">
    <location>
        <begin position="137"/>
        <end position="237"/>
    </location>
</feature>
<dbReference type="Pfam" id="PF00122">
    <property type="entry name" value="E1-E2_ATPase"/>
    <property type="match status" value="1"/>
</dbReference>
<dbReference type="GO" id="GO:0046872">
    <property type="term" value="F:metal ion binding"/>
    <property type="evidence" value="ECO:0007669"/>
    <property type="project" value="UniProtKB-KW"/>
</dbReference>
<evidence type="ECO:0000256" key="1">
    <source>
        <dbReference type="ARBA" id="ARBA00004651"/>
    </source>
</evidence>
<dbReference type="PRINTS" id="PR00120">
    <property type="entry name" value="HATPASE"/>
</dbReference>
<dbReference type="Gene3D" id="3.40.50.1000">
    <property type="entry name" value="HAD superfamily/HAD-like"/>
    <property type="match status" value="1"/>
</dbReference>
<accession>A0A2T1F5J0</accession>
<keyword evidence="13 14" id="KW-0472">Membrane</keyword>
<dbReference type="GO" id="GO:0016887">
    <property type="term" value="F:ATP hydrolysis activity"/>
    <property type="evidence" value="ECO:0007669"/>
    <property type="project" value="InterPro"/>
</dbReference>
<keyword evidence="9" id="KW-0460">Magnesium</keyword>
<sequence>MVMSSPAVSRFSWQTLLKEHPDAIAAGVCALLVLLGWFSLNSGWLGVSLLILTAAYVIGGYESTREGLTTLWRERELDVDLLMIVAALGAAILGLWRKEYYFIVDGAMLILIFAISGVLEGYAMSRTERSIQGLMSLTSDTARKLVDGQEQMVAVAQLQIGDRVLVKPGELVPTDGIVTEGFSAIDQAPITGESMPVEKTVGDEVFAGTINGTGALKLQIHQPPESSLIQRVIRLVEQAQTETPPSQQFIERFERGYAKAIVLMGILLGTLPPFLLGWTWENTVYRALIFLVVASPCALMAATMPALLSGIANGARHGILFKNAAQLEAIGQVKAIAFDKTGTLTTGKPQVVRVMAVDKSSDKLLQVAAALESLSEHPIGAAIVHAAQKQGWEWIEAINVRSEPGRGIIGEVEGKIAVVGKATFVQAQAERCPEAIAQQSQQWEQEGKTVVWVAYDNDILGIIAVADTVRATAARSIAQLKRLGVEQIVMLTGDNQRTADSIGWEIGIDKVYAELLPEDKLEVIRQLQQQYPSVAMVGDGINDAPALAQASVGIAMGTAGSDVALETADVVLMADRLEKLEYAIRLGRRSGRIVKQNIIFALSFIVVLLIANFTGNMTLPLGVLGHEGSTVLVILSGLRLLKD</sequence>
<evidence type="ECO:0000256" key="3">
    <source>
        <dbReference type="ARBA" id="ARBA00022448"/>
    </source>
</evidence>
<dbReference type="FunFam" id="2.70.150.10:FF:000002">
    <property type="entry name" value="Copper-transporting ATPase 1, putative"/>
    <property type="match status" value="1"/>
</dbReference>
<dbReference type="InterPro" id="IPR023299">
    <property type="entry name" value="ATPase_P-typ_cyto_dom_N"/>
</dbReference>
<feature type="transmembrane region" description="Helical" evidence="14">
    <location>
        <begin position="102"/>
        <end position="123"/>
    </location>
</feature>
<evidence type="ECO:0000256" key="12">
    <source>
        <dbReference type="ARBA" id="ARBA00023065"/>
    </source>
</evidence>
<dbReference type="NCBIfam" id="TIGR01525">
    <property type="entry name" value="ATPase-IB_hvy"/>
    <property type="match status" value="1"/>
</dbReference>
<evidence type="ECO:0000259" key="15">
    <source>
        <dbReference type="Pfam" id="PF00122"/>
    </source>
</evidence>
<keyword evidence="8 14" id="KW-0067">ATP-binding</keyword>
<name>A0A2T1F5J0_9CYAN</name>
<dbReference type="CDD" id="cd07551">
    <property type="entry name" value="P-type_ATPase_HM_ZosA_PfeT-like"/>
    <property type="match status" value="1"/>
</dbReference>
<keyword evidence="17" id="KW-1185">Reference proteome</keyword>
<evidence type="ECO:0000256" key="5">
    <source>
        <dbReference type="ARBA" id="ARBA00022692"/>
    </source>
</evidence>
<comment type="similarity">
    <text evidence="2 14">Belongs to the cation transport ATPase (P-type) (TC 3.A.3) family. Type IB subfamily.</text>
</comment>
<dbReference type="SUPFAM" id="SSF81665">
    <property type="entry name" value="Calcium ATPase, transmembrane domain M"/>
    <property type="match status" value="1"/>
</dbReference>
<evidence type="ECO:0000256" key="9">
    <source>
        <dbReference type="ARBA" id="ARBA00022842"/>
    </source>
</evidence>
<protein>
    <submittedName>
        <fullName evidence="16">Heavy metal translocating P-type ATPase</fullName>
    </submittedName>
</protein>
<dbReference type="InterPro" id="IPR018303">
    <property type="entry name" value="ATPase_P-typ_P_site"/>
</dbReference>
<evidence type="ECO:0000313" key="17">
    <source>
        <dbReference type="Proteomes" id="UP000238937"/>
    </source>
</evidence>
<dbReference type="PANTHER" id="PTHR43079:SF1">
    <property type="entry name" value="CADMIUM_ZINC-TRANSPORTING ATPASE HMA1, CHLOROPLASTIC-RELATED"/>
    <property type="match status" value="1"/>
</dbReference>
<dbReference type="InterPro" id="IPR023214">
    <property type="entry name" value="HAD_sf"/>
</dbReference>
<proteinExistence type="inferred from homology"/>
<dbReference type="SFLD" id="SFLDF00027">
    <property type="entry name" value="p-type_atpase"/>
    <property type="match status" value="1"/>
</dbReference>
<dbReference type="InterPro" id="IPR036412">
    <property type="entry name" value="HAD-like_sf"/>
</dbReference>
<dbReference type="PANTHER" id="PTHR43079">
    <property type="entry name" value="PROBABLE CADMIUM/ZINC-TRANSPORTING ATPASE HMA1"/>
    <property type="match status" value="1"/>
</dbReference>
<comment type="subcellular location">
    <subcellularLocation>
        <location evidence="1">Cell membrane</location>
        <topology evidence="1">Multi-pass membrane protein</topology>
    </subcellularLocation>
</comment>
<dbReference type="Pfam" id="PF00702">
    <property type="entry name" value="Hydrolase"/>
    <property type="match status" value="1"/>
</dbReference>
<evidence type="ECO:0000256" key="13">
    <source>
        <dbReference type="ARBA" id="ARBA00023136"/>
    </source>
</evidence>
<dbReference type="InterPro" id="IPR023298">
    <property type="entry name" value="ATPase_P-typ_TM_dom_sf"/>
</dbReference>
<dbReference type="SUPFAM" id="SSF81653">
    <property type="entry name" value="Calcium ATPase, transduction domain A"/>
    <property type="match status" value="1"/>
</dbReference>
<evidence type="ECO:0000256" key="8">
    <source>
        <dbReference type="ARBA" id="ARBA00022840"/>
    </source>
</evidence>
<keyword evidence="4 14" id="KW-1003">Cell membrane</keyword>
<evidence type="ECO:0000256" key="7">
    <source>
        <dbReference type="ARBA" id="ARBA00022741"/>
    </source>
</evidence>
<dbReference type="Gene3D" id="3.40.1110.10">
    <property type="entry name" value="Calcium-transporting ATPase, cytoplasmic domain N"/>
    <property type="match status" value="1"/>
</dbReference>
<dbReference type="PRINTS" id="PR00119">
    <property type="entry name" value="CATATPASE"/>
</dbReference>
<evidence type="ECO:0000313" key="16">
    <source>
        <dbReference type="EMBL" id="PSB40260.1"/>
    </source>
</evidence>
<dbReference type="OrthoDB" id="525483at2"/>
<keyword evidence="3" id="KW-0813">Transport</keyword>
<feature type="transmembrane region" description="Helical" evidence="14">
    <location>
        <begin position="257"/>
        <end position="278"/>
    </location>
</feature>
<evidence type="ECO:0000256" key="14">
    <source>
        <dbReference type="RuleBase" id="RU362081"/>
    </source>
</evidence>
<evidence type="ECO:0000256" key="4">
    <source>
        <dbReference type="ARBA" id="ARBA00022475"/>
    </source>
</evidence>
<dbReference type="Gene3D" id="2.70.150.10">
    <property type="entry name" value="Calcium-transporting ATPase, cytoplasmic transduction domain A"/>
    <property type="match status" value="1"/>
</dbReference>
<dbReference type="InterPro" id="IPR059000">
    <property type="entry name" value="ATPase_P-type_domA"/>
</dbReference>
<organism evidence="16 17">
    <name type="scientific">Chamaesiphon polymorphus CCALA 037</name>
    <dbReference type="NCBI Taxonomy" id="2107692"/>
    <lineage>
        <taxon>Bacteria</taxon>
        <taxon>Bacillati</taxon>
        <taxon>Cyanobacteriota</taxon>
        <taxon>Cyanophyceae</taxon>
        <taxon>Gomontiellales</taxon>
        <taxon>Chamaesiphonaceae</taxon>
        <taxon>Chamaesiphon</taxon>
    </lineage>
</organism>
<dbReference type="PROSITE" id="PS00154">
    <property type="entry name" value="ATPASE_E1_E2"/>
    <property type="match status" value="1"/>
</dbReference>
<dbReference type="InterPro" id="IPR008250">
    <property type="entry name" value="ATPase_P-typ_transduc_dom_A_sf"/>
</dbReference>
<dbReference type="PROSITE" id="PS01229">
    <property type="entry name" value="COF_2"/>
    <property type="match status" value="1"/>
</dbReference>
<dbReference type="GO" id="GO:0005886">
    <property type="term" value="C:plasma membrane"/>
    <property type="evidence" value="ECO:0007669"/>
    <property type="project" value="UniProtKB-SubCell"/>
</dbReference>
<dbReference type="InterPro" id="IPR044492">
    <property type="entry name" value="P_typ_ATPase_HD_dom"/>
</dbReference>
<evidence type="ECO:0000256" key="6">
    <source>
        <dbReference type="ARBA" id="ARBA00022723"/>
    </source>
</evidence>
<dbReference type="GO" id="GO:0019829">
    <property type="term" value="F:ATPase-coupled monoatomic cation transmembrane transporter activity"/>
    <property type="evidence" value="ECO:0007669"/>
    <property type="project" value="InterPro"/>
</dbReference>
<keyword evidence="10" id="KW-1278">Translocase</keyword>